<gene>
    <name evidence="2" type="ORF">SPIL2461_LOCUS18625</name>
</gene>
<sequence>MTAVMRSLAFLLPELCKDIFHELLEAGALPLPLTQETGVPPESGTLIDSVVEDVYAGHIELPPPAAKGKGPVAQSRPKSAAAPVSNVYKDSPYKASSQPNWQHQGAQKRPLEQSFGGKGGTRNGHGAHKWPRNGSQPVPSRGHPLCTQQEDCIGHAGSVLVQHVANDVAGDLYCTHCWAVFADADVSLEALPYEA</sequence>
<reference evidence="2" key="1">
    <citation type="submission" date="2021-02" db="EMBL/GenBank/DDBJ databases">
        <authorList>
            <person name="Dougan E. K."/>
            <person name="Rhodes N."/>
            <person name="Thang M."/>
            <person name="Chan C."/>
        </authorList>
    </citation>
    <scope>NUCLEOTIDE SEQUENCE</scope>
</reference>
<dbReference type="EMBL" id="CAJNIZ010043940">
    <property type="protein sequence ID" value="CAE7673480.1"/>
    <property type="molecule type" value="Genomic_DNA"/>
</dbReference>
<protein>
    <submittedName>
        <fullName evidence="2">Uncharacterized protein</fullName>
    </submittedName>
</protein>
<dbReference type="Proteomes" id="UP000649617">
    <property type="component" value="Unassembled WGS sequence"/>
</dbReference>
<proteinExistence type="predicted"/>
<dbReference type="AlphaFoldDB" id="A0A812WB28"/>
<organism evidence="2 3">
    <name type="scientific">Symbiodinium pilosum</name>
    <name type="common">Dinoflagellate</name>
    <dbReference type="NCBI Taxonomy" id="2952"/>
    <lineage>
        <taxon>Eukaryota</taxon>
        <taxon>Sar</taxon>
        <taxon>Alveolata</taxon>
        <taxon>Dinophyceae</taxon>
        <taxon>Suessiales</taxon>
        <taxon>Symbiodiniaceae</taxon>
        <taxon>Symbiodinium</taxon>
    </lineage>
</organism>
<feature type="region of interest" description="Disordered" evidence="1">
    <location>
        <begin position="62"/>
        <end position="142"/>
    </location>
</feature>
<accession>A0A812WB28</accession>
<evidence type="ECO:0000313" key="2">
    <source>
        <dbReference type="EMBL" id="CAE7673480.1"/>
    </source>
</evidence>
<keyword evidence="3" id="KW-1185">Reference proteome</keyword>
<name>A0A812WB28_SYMPI</name>
<evidence type="ECO:0000256" key="1">
    <source>
        <dbReference type="SAM" id="MobiDB-lite"/>
    </source>
</evidence>
<feature type="compositionally biased region" description="Polar residues" evidence="1">
    <location>
        <begin position="94"/>
        <end position="105"/>
    </location>
</feature>
<evidence type="ECO:0000313" key="3">
    <source>
        <dbReference type="Proteomes" id="UP000649617"/>
    </source>
</evidence>
<comment type="caution">
    <text evidence="2">The sequence shown here is derived from an EMBL/GenBank/DDBJ whole genome shotgun (WGS) entry which is preliminary data.</text>
</comment>